<accession>T0G447</accession>
<gene>
    <name evidence="1" type="ORF">LEP1GSC193_3080</name>
</gene>
<dbReference type="AntiFam" id="ANF00053">
    <property type="entry name" value="Translation of DNA repeat"/>
</dbReference>
<proteinExistence type="predicted"/>
<reference evidence="1" key="1">
    <citation type="submission" date="2013-05" db="EMBL/GenBank/DDBJ databases">
        <authorList>
            <person name="Harkins D.M."/>
            <person name="Durkin A.S."/>
            <person name="Brinkac L.M."/>
            <person name="Haft D.H."/>
            <person name="Selengut J.D."/>
            <person name="Sanka R."/>
            <person name="DePew J."/>
            <person name="Purushe J."/>
            <person name="Galloway R.L."/>
            <person name="Vinetz J.M."/>
            <person name="Sutton G.G."/>
            <person name="Nierman W.C."/>
            <person name="Fouts D.E."/>
        </authorList>
    </citation>
    <scope>NUCLEOTIDE SEQUENCE [LARGE SCALE GENOMIC DNA]</scope>
    <source>
        <strain evidence="1">80-412</strain>
    </source>
</reference>
<dbReference type="EMBL" id="AOHD02000021">
    <property type="protein sequence ID" value="EQA81556.1"/>
    <property type="molecule type" value="Genomic_DNA"/>
</dbReference>
<dbReference type="AlphaFoldDB" id="T0G447"/>
<name>T0G447_9LEPT</name>
<comment type="caution">
    <text evidence="1">The sequence shown here is derived from an EMBL/GenBank/DDBJ whole genome shotgun (WGS) entry which is preliminary data.</text>
</comment>
<sequence length="109" mass="13062">MYQISKKIDWEKFEKEFGKYYAEKTGRLGLRIRFIGRTSLELLRNSMVKFNKTASIVHFNETETNGELIFQHLYYLKHAYNVSHEGVVDGYLNQPFRIQSNPLPYRFVY</sequence>
<evidence type="ECO:0000313" key="1">
    <source>
        <dbReference type="EMBL" id="EQA81556.1"/>
    </source>
</evidence>
<evidence type="ECO:0000313" key="2">
    <source>
        <dbReference type="Proteomes" id="UP000015445"/>
    </source>
</evidence>
<keyword evidence="2" id="KW-1185">Reference proteome</keyword>
<organism evidence="1 2">
    <name type="scientific">Leptospira alstonii serovar Pingchang str. 80-412</name>
    <dbReference type="NCBI Taxonomy" id="1218564"/>
    <lineage>
        <taxon>Bacteria</taxon>
        <taxon>Pseudomonadati</taxon>
        <taxon>Spirochaetota</taxon>
        <taxon>Spirochaetia</taxon>
        <taxon>Leptospirales</taxon>
        <taxon>Leptospiraceae</taxon>
        <taxon>Leptospira</taxon>
    </lineage>
</organism>
<protein>
    <submittedName>
        <fullName evidence="1">Uncharacterized protein</fullName>
    </submittedName>
</protein>
<dbReference type="Proteomes" id="UP000015445">
    <property type="component" value="Unassembled WGS sequence"/>
</dbReference>